<reference evidence="2 3" key="1">
    <citation type="submission" date="2014-05" db="EMBL/GenBank/DDBJ databases">
        <title>Genome Sequence of Flavobacterium sp. EM1321.</title>
        <authorList>
            <person name="Shin S.-K."/>
            <person name="Yi H."/>
        </authorList>
    </citation>
    <scope>NUCLEOTIDE SEQUENCE [LARGE SCALE GENOMIC DNA]</scope>
    <source>
        <strain evidence="2 3">EM1321</strain>
    </source>
</reference>
<comment type="caution">
    <text evidence="2">The sequence shown here is derived from an EMBL/GenBank/DDBJ whole genome shotgun (WGS) entry which is preliminary data.</text>
</comment>
<dbReference type="RefSeq" id="WP_051627622.1">
    <property type="nucleotide sequence ID" value="NZ_JNCA01000030.1"/>
</dbReference>
<sequence>MIYFKNWLFIIFVKVINKYGRFFFLSKVKFSSKRILEKNFKEKKKFNFIQVGANDGISFDFLYDFVIKRDSSGVVIEPVIEYFKELEYNYKDYEKIIKINQAVHPFYTEVIINRINPHVIQKYPDWVKGIASLDSKHHKKTGIDSNDIIQEKVKSDTLMNIIKINFYSNTSLDYLQIDTEGFDYEVIKMIDFSFIKPKIIKYEYVNLNKEDQNRVCFLLKKQGYYLFNEFGDTIGINLKNIKLI</sequence>
<name>A0A066WN04_9FLAO</name>
<evidence type="ECO:0000313" key="2">
    <source>
        <dbReference type="EMBL" id="KDN53983.1"/>
    </source>
</evidence>
<dbReference type="Proteomes" id="UP000027064">
    <property type="component" value="Unassembled WGS sequence"/>
</dbReference>
<dbReference type="Pfam" id="PF05050">
    <property type="entry name" value="Methyltransf_21"/>
    <property type="match status" value="1"/>
</dbReference>
<evidence type="ECO:0000313" key="3">
    <source>
        <dbReference type="Proteomes" id="UP000027064"/>
    </source>
</evidence>
<feature type="domain" description="Methyltransferase FkbM" evidence="1">
    <location>
        <begin position="50"/>
        <end position="224"/>
    </location>
</feature>
<proteinExistence type="predicted"/>
<gene>
    <name evidence="2" type="ORF">FEM21_29210</name>
</gene>
<dbReference type="eggNOG" id="COG0457">
    <property type="taxonomic scope" value="Bacteria"/>
</dbReference>
<accession>A0A066WN04</accession>
<keyword evidence="3" id="KW-1185">Reference proteome</keyword>
<dbReference type="InterPro" id="IPR006342">
    <property type="entry name" value="FkbM_mtfrase"/>
</dbReference>
<dbReference type="Gene3D" id="3.40.50.150">
    <property type="entry name" value="Vaccinia Virus protein VP39"/>
    <property type="match status" value="1"/>
</dbReference>
<dbReference type="PATRIC" id="fig|1492738.3.peg.2908"/>
<dbReference type="InterPro" id="IPR029063">
    <property type="entry name" value="SAM-dependent_MTases_sf"/>
</dbReference>
<dbReference type="SUPFAM" id="SSF53335">
    <property type="entry name" value="S-adenosyl-L-methionine-dependent methyltransferases"/>
    <property type="match status" value="1"/>
</dbReference>
<dbReference type="STRING" id="1492738.FEM21_29210"/>
<protein>
    <recommendedName>
        <fullName evidence="1">Methyltransferase FkbM domain-containing protein</fullName>
    </recommendedName>
</protein>
<evidence type="ECO:0000259" key="1">
    <source>
        <dbReference type="Pfam" id="PF05050"/>
    </source>
</evidence>
<dbReference type="OrthoDB" id="9812600at2"/>
<dbReference type="AlphaFoldDB" id="A0A066WN04"/>
<dbReference type="EMBL" id="JNCA01000030">
    <property type="protein sequence ID" value="KDN53983.1"/>
    <property type="molecule type" value="Genomic_DNA"/>
</dbReference>
<organism evidence="2 3">
    <name type="scientific">Flavobacterium seoulense</name>
    <dbReference type="NCBI Taxonomy" id="1492738"/>
    <lineage>
        <taxon>Bacteria</taxon>
        <taxon>Pseudomonadati</taxon>
        <taxon>Bacteroidota</taxon>
        <taxon>Flavobacteriia</taxon>
        <taxon>Flavobacteriales</taxon>
        <taxon>Flavobacteriaceae</taxon>
        <taxon>Flavobacterium</taxon>
    </lineage>
</organism>